<dbReference type="Pfam" id="PF02108">
    <property type="entry name" value="FliH"/>
    <property type="match status" value="1"/>
</dbReference>
<dbReference type="AlphaFoldDB" id="A0A4V2WPL9"/>
<evidence type="ECO:0000313" key="9">
    <source>
        <dbReference type="Proteomes" id="UP000295418"/>
    </source>
</evidence>
<protein>
    <submittedName>
        <fullName evidence="8">Flagellar assembly protein FliH</fullName>
    </submittedName>
</protein>
<keyword evidence="5" id="KW-0653">Protein transport</keyword>
<dbReference type="GO" id="GO:0015031">
    <property type="term" value="P:protein transport"/>
    <property type="evidence" value="ECO:0007669"/>
    <property type="project" value="UniProtKB-KW"/>
</dbReference>
<keyword evidence="3" id="KW-0813">Transport</keyword>
<evidence type="ECO:0000313" key="8">
    <source>
        <dbReference type="EMBL" id="TCZ79962.1"/>
    </source>
</evidence>
<reference evidence="8 9" key="1">
    <citation type="submission" date="2019-03" db="EMBL/GenBank/DDBJ databases">
        <authorList>
            <person name="Kim M.K.M."/>
        </authorList>
    </citation>
    <scope>NUCLEOTIDE SEQUENCE [LARGE SCALE GENOMIC DNA]</scope>
    <source>
        <strain evidence="8 9">18JY21-1</strain>
    </source>
</reference>
<keyword evidence="9" id="KW-1185">Reference proteome</keyword>
<gene>
    <name evidence="8" type="ORF">E0485_03615</name>
</gene>
<dbReference type="GO" id="GO:0044781">
    <property type="term" value="P:bacterial-type flagellum organization"/>
    <property type="evidence" value="ECO:0007669"/>
    <property type="project" value="UniProtKB-KW"/>
</dbReference>
<sequence length="275" mass="30928">MSNLIKPSGYQPLDNKKIIEFKVMQLPLEHIEDAESVEDLATHKLVQDAKRMESQILRDAEMVAEDEIRKALEETTAMREQAESDIEAWWTERRSMDETTHEEMKQAGFNQGYEEGLAKAEAELLAKYESLLEDARATLTGAHAVKDQIIHESEPFLIDLSSSIAERIIGHQLTVKPEWILDLVHKVLARRKEKGIITLCVSPKHFDYIFSAREELATSIDSQAELQILPDNTVGDDGCVVRSDYGSIDARIDTQLNEIKSALLHMAVSDEGVGA</sequence>
<dbReference type="PANTHER" id="PTHR34982">
    <property type="entry name" value="YOP PROTEINS TRANSLOCATION PROTEIN L"/>
    <property type="match status" value="1"/>
</dbReference>
<evidence type="ECO:0000256" key="6">
    <source>
        <dbReference type="ARBA" id="ARBA00023225"/>
    </source>
</evidence>
<dbReference type="GO" id="GO:0005829">
    <property type="term" value="C:cytosol"/>
    <property type="evidence" value="ECO:0007669"/>
    <property type="project" value="TreeGrafter"/>
</dbReference>
<keyword evidence="4" id="KW-1005">Bacterial flagellum biogenesis</keyword>
<proteinExistence type="inferred from homology"/>
<dbReference type="Proteomes" id="UP000295418">
    <property type="component" value="Unassembled WGS sequence"/>
</dbReference>
<comment type="similarity">
    <text evidence="2">Belongs to the FliH family.</text>
</comment>
<evidence type="ECO:0000259" key="7">
    <source>
        <dbReference type="Pfam" id="PF02108"/>
    </source>
</evidence>
<dbReference type="InterPro" id="IPR051472">
    <property type="entry name" value="T3SS_Stator/FliH"/>
</dbReference>
<dbReference type="InterPro" id="IPR018035">
    <property type="entry name" value="Flagellar_FliH/T3SS_HrpE"/>
</dbReference>
<dbReference type="EMBL" id="SKFG01000002">
    <property type="protein sequence ID" value="TCZ79962.1"/>
    <property type="molecule type" value="Genomic_DNA"/>
</dbReference>
<name>A0A4V2WPL9_9BACL</name>
<keyword evidence="8" id="KW-0966">Cell projection</keyword>
<evidence type="ECO:0000256" key="1">
    <source>
        <dbReference type="ARBA" id="ARBA00003041"/>
    </source>
</evidence>
<evidence type="ECO:0000256" key="3">
    <source>
        <dbReference type="ARBA" id="ARBA00022448"/>
    </source>
</evidence>
<evidence type="ECO:0000256" key="5">
    <source>
        <dbReference type="ARBA" id="ARBA00022927"/>
    </source>
</evidence>
<comment type="caution">
    <text evidence="8">The sequence shown here is derived from an EMBL/GenBank/DDBJ whole genome shotgun (WGS) entry which is preliminary data.</text>
</comment>
<evidence type="ECO:0000256" key="4">
    <source>
        <dbReference type="ARBA" id="ARBA00022795"/>
    </source>
</evidence>
<keyword evidence="8" id="KW-0282">Flagellum</keyword>
<keyword evidence="6" id="KW-1006">Bacterial flagellum protein export</keyword>
<dbReference type="OrthoDB" id="19020at2"/>
<feature type="domain" description="Flagellar assembly protein FliH/Type III secretion system HrpE" evidence="7">
    <location>
        <begin position="148"/>
        <end position="259"/>
    </location>
</feature>
<dbReference type="PANTHER" id="PTHR34982:SF1">
    <property type="entry name" value="FLAGELLAR ASSEMBLY PROTEIN FLIH"/>
    <property type="match status" value="1"/>
</dbReference>
<evidence type="ECO:0000256" key="2">
    <source>
        <dbReference type="ARBA" id="ARBA00006602"/>
    </source>
</evidence>
<organism evidence="8 9">
    <name type="scientific">Paenibacillus albiflavus</name>
    <dbReference type="NCBI Taxonomy" id="2545760"/>
    <lineage>
        <taxon>Bacteria</taxon>
        <taxon>Bacillati</taxon>
        <taxon>Bacillota</taxon>
        <taxon>Bacilli</taxon>
        <taxon>Bacillales</taxon>
        <taxon>Paenibacillaceae</taxon>
        <taxon>Paenibacillus</taxon>
    </lineage>
</organism>
<comment type="function">
    <text evidence="1">Needed for flagellar regrowth and assembly.</text>
</comment>
<accession>A0A4V2WPL9</accession>
<keyword evidence="8" id="KW-0969">Cilium</keyword>